<gene>
    <name evidence="3" type="ORF">GUITHDRAFT_153346</name>
</gene>
<dbReference type="AlphaFoldDB" id="L1J4M5"/>
<evidence type="ECO:0000313" key="5">
    <source>
        <dbReference type="Proteomes" id="UP000011087"/>
    </source>
</evidence>
<feature type="region of interest" description="Disordered" evidence="1">
    <location>
        <begin position="1"/>
        <end position="42"/>
    </location>
</feature>
<dbReference type="SMART" id="SM00454">
    <property type="entry name" value="SAM"/>
    <property type="match status" value="1"/>
</dbReference>
<sequence length="118" mass="12439">MDAYKTPRDTRSVVSTPGRSTRKIRTPPPPPTPVSATKQREAVGGDGEWAVVGWLGELGLGQYAPAFLEHGWDSLEAVAAMGEDDLLIMGVKAGHARKIFRRLSMLPGAKGGKGGGGE</sequence>
<keyword evidence="5" id="KW-1185">Reference proteome</keyword>
<dbReference type="KEGG" id="gtt:GUITHDRAFT_153346"/>
<evidence type="ECO:0000313" key="3">
    <source>
        <dbReference type="EMBL" id="EKX43079.1"/>
    </source>
</evidence>
<dbReference type="Pfam" id="PF00536">
    <property type="entry name" value="SAM_1"/>
    <property type="match status" value="1"/>
</dbReference>
<feature type="compositionally biased region" description="Basic and acidic residues" evidence="1">
    <location>
        <begin position="1"/>
        <end position="11"/>
    </location>
</feature>
<reference evidence="4" key="3">
    <citation type="submission" date="2016-03" db="UniProtKB">
        <authorList>
            <consortium name="EnsemblProtists"/>
        </authorList>
    </citation>
    <scope>IDENTIFICATION</scope>
</reference>
<evidence type="ECO:0000259" key="2">
    <source>
        <dbReference type="PROSITE" id="PS50105"/>
    </source>
</evidence>
<dbReference type="EMBL" id="JH993012">
    <property type="protein sequence ID" value="EKX43079.1"/>
    <property type="molecule type" value="Genomic_DNA"/>
</dbReference>
<dbReference type="EnsemblProtists" id="EKX43079">
    <property type="protein sequence ID" value="EKX43079"/>
    <property type="gene ID" value="GUITHDRAFT_153346"/>
</dbReference>
<evidence type="ECO:0000313" key="4">
    <source>
        <dbReference type="EnsemblProtists" id="EKX43079"/>
    </source>
</evidence>
<dbReference type="InterPro" id="IPR013761">
    <property type="entry name" value="SAM/pointed_sf"/>
</dbReference>
<name>L1J4M5_GUITC</name>
<feature type="domain" description="SAM" evidence="2">
    <location>
        <begin position="51"/>
        <end position="91"/>
    </location>
</feature>
<dbReference type="SUPFAM" id="SSF47769">
    <property type="entry name" value="SAM/Pointed domain"/>
    <property type="match status" value="1"/>
</dbReference>
<dbReference type="RefSeq" id="XP_005830059.1">
    <property type="nucleotide sequence ID" value="XM_005830002.1"/>
</dbReference>
<reference evidence="3 5" key="1">
    <citation type="journal article" date="2012" name="Nature">
        <title>Algal genomes reveal evolutionary mosaicism and the fate of nucleomorphs.</title>
        <authorList>
            <consortium name="DOE Joint Genome Institute"/>
            <person name="Curtis B.A."/>
            <person name="Tanifuji G."/>
            <person name="Burki F."/>
            <person name="Gruber A."/>
            <person name="Irimia M."/>
            <person name="Maruyama S."/>
            <person name="Arias M.C."/>
            <person name="Ball S.G."/>
            <person name="Gile G.H."/>
            <person name="Hirakawa Y."/>
            <person name="Hopkins J.F."/>
            <person name="Kuo A."/>
            <person name="Rensing S.A."/>
            <person name="Schmutz J."/>
            <person name="Symeonidi A."/>
            <person name="Elias M."/>
            <person name="Eveleigh R.J."/>
            <person name="Herman E.K."/>
            <person name="Klute M.J."/>
            <person name="Nakayama T."/>
            <person name="Obornik M."/>
            <person name="Reyes-Prieto A."/>
            <person name="Armbrust E.V."/>
            <person name="Aves S.J."/>
            <person name="Beiko R.G."/>
            <person name="Coutinho P."/>
            <person name="Dacks J.B."/>
            <person name="Durnford D.G."/>
            <person name="Fast N.M."/>
            <person name="Green B.R."/>
            <person name="Grisdale C.J."/>
            <person name="Hempel F."/>
            <person name="Henrissat B."/>
            <person name="Hoppner M.P."/>
            <person name="Ishida K."/>
            <person name="Kim E."/>
            <person name="Koreny L."/>
            <person name="Kroth P.G."/>
            <person name="Liu Y."/>
            <person name="Malik S.B."/>
            <person name="Maier U.G."/>
            <person name="McRose D."/>
            <person name="Mock T."/>
            <person name="Neilson J.A."/>
            <person name="Onodera N.T."/>
            <person name="Poole A.M."/>
            <person name="Pritham E.J."/>
            <person name="Richards T.A."/>
            <person name="Rocap G."/>
            <person name="Roy S.W."/>
            <person name="Sarai C."/>
            <person name="Schaack S."/>
            <person name="Shirato S."/>
            <person name="Slamovits C.H."/>
            <person name="Spencer D.F."/>
            <person name="Suzuki S."/>
            <person name="Worden A.Z."/>
            <person name="Zauner S."/>
            <person name="Barry K."/>
            <person name="Bell C."/>
            <person name="Bharti A.K."/>
            <person name="Crow J.A."/>
            <person name="Grimwood J."/>
            <person name="Kramer R."/>
            <person name="Lindquist E."/>
            <person name="Lucas S."/>
            <person name="Salamov A."/>
            <person name="McFadden G.I."/>
            <person name="Lane C.E."/>
            <person name="Keeling P.J."/>
            <person name="Gray M.W."/>
            <person name="Grigoriev I.V."/>
            <person name="Archibald J.M."/>
        </authorList>
    </citation>
    <scope>NUCLEOTIDE SEQUENCE</scope>
    <source>
        <strain evidence="3 5">CCMP2712</strain>
    </source>
</reference>
<dbReference type="Proteomes" id="UP000011087">
    <property type="component" value="Unassembled WGS sequence"/>
</dbReference>
<dbReference type="HOGENOM" id="CLU_2077583_0_0_1"/>
<dbReference type="OrthoDB" id="1919336at2759"/>
<accession>L1J4M5</accession>
<dbReference type="InterPro" id="IPR001660">
    <property type="entry name" value="SAM"/>
</dbReference>
<dbReference type="PaxDb" id="55529-EKX43079"/>
<proteinExistence type="predicted"/>
<protein>
    <recommendedName>
        <fullName evidence="2">SAM domain-containing protein</fullName>
    </recommendedName>
</protein>
<evidence type="ECO:0000256" key="1">
    <source>
        <dbReference type="SAM" id="MobiDB-lite"/>
    </source>
</evidence>
<dbReference type="PROSITE" id="PS50105">
    <property type="entry name" value="SAM_DOMAIN"/>
    <property type="match status" value="1"/>
</dbReference>
<dbReference type="GeneID" id="17299743"/>
<organism evidence="3">
    <name type="scientific">Guillardia theta (strain CCMP2712)</name>
    <name type="common">Cryptophyte</name>
    <dbReference type="NCBI Taxonomy" id="905079"/>
    <lineage>
        <taxon>Eukaryota</taxon>
        <taxon>Cryptophyceae</taxon>
        <taxon>Pyrenomonadales</taxon>
        <taxon>Geminigeraceae</taxon>
        <taxon>Guillardia</taxon>
    </lineage>
</organism>
<dbReference type="Gene3D" id="1.10.150.50">
    <property type="entry name" value="Transcription Factor, Ets-1"/>
    <property type="match status" value="1"/>
</dbReference>
<reference evidence="5" key="2">
    <citation type="submission" date="2012-11" db="EMBL/GenBank/DDBJ databases">
        <authorList>
            <person name="Kuo A."/>
            <person name="Curtis B.A."/>
            <person name="Tanifuji G."/>
            <person name="Burki F."/>
            <person name="Gruber A."/>
            <person name="Irimia M."/>
            <person name="Maruyama S."/>
            <person name="Arias M.C."/>
            <person name="Ball S.G."/>
            <person name="Gile G.H."/>
            <person name="Hirakawa Y."/>
            <person name="Hopkins J.F."/>
            <person name="Rensing S.A."/>
            <person name="Schmutz J."/>
            <person name="Symeonidi A."/>
            <person name="Elias M."/>
            <person name="Eveleigh R.J."/>
            <person name="Herman E.K."/>
            <person name="Klute M.J."/>
            <person name="Nakayama T."/>
            <person name="Obornik M."/>
            <person name="Reyes-Prieto A."/>
            <person name="Armbrust E.V."/>
            <person name="Aves S.J."/>
            <person name="Beiko R.G."/>
            <person name="Coutinho P."/>
            <person name="Dacks J.B."/>
            <person name="Durnford D.G."/>
            <person name="Fast N.M."/>
            <person name="Green B.R."/>
            <person name="Grisdale C."/>
            <person name="Hempe F."/>
            <person name="Henrissat B."/>
            <person name="Hoppner M.P."/>
            <person name="Ishida K.-I."/>
            <person name="Kim E."/>
            <person name="Koreny L."/>
            <person name="Kroth P.G."/>
            <person name="Liu Y."/>
            <person name="Malik S.-B."/>
            <person name="Maier U.G."/>
            <person name="McRose D."/>
            <person name="Mock T."/>
            <person name="Neilson J.A."/>
            <person name="Onodera N.T."/>
            <person name="Poole A.M."/>
            <person name="Pritham E.J."/>
            <person name="Richards T.A."/>
            <person name="Rocap G."/>
            <person name="Roy S.W."/>
            <person name="Sarai C."/>
            <person name="Schaack S."/>
            <person name="Shirato S."/>
            <person name="Slamovits C.H."/>
            <person name="Spencer D.F."/>
            <person name="Suzuki S."/>
            <person name="Worden A.Z."/>
            <person name="Zauner S."/>
            <person name="Barry K."/>
            <person name="Bell C."/>
            <person name="Bharti A.K."/>
            <person name="Crow J.A."/>
            <person name="Grimwood J."/>
            <person name="Kramer R."/>
            <person name="Lindquist E."/>
            <person name="Lucas S."/>
            <person name="Salamov A."/>
            <person name="McFadden G.I."/>
            <person name="Lane C.E."/>
            <person name="Keeling P.J."/>
            <person name="Gray M.W."/>
            <person name="Grigoriev I.V."/>
            <person name="Archibald J.M."/>
        </authorList>
    </citation>
    <scope>NUCLEOTIDE SEQUENCE</scope>
    <source>
        <strain evidence="5">CCMP2712</strain>
    </source>
</reference>